<gene>
    <name evidence="1" type="ORF">LIER_36513</name>
</gene>
<dbReference type="PANTHER" id="PTHR33116">
    <property type="entry name" value="REVERSE TRANSCRIPTASE ZINC-BINDING DOMAIN-CONTAINING PROTEIN-RELATED-RELATED"/>
    <property type="match status" value="1"/>
</dbReference>
<dbReference type="AlphaFoldDB" id="A0AAV3P732"/>
<evidence type="ECO:0000313" key="2">
    <source>
        <dbReference type="Proteomes" id="UP001454036"/>
    </source>
</evidence>
<dbReference type="Proteomes" id="UP001454036">
    <property type="component" value="Unassembled WGS sequence"/>
</dbReference>
<evidence type="ECO:0000313" key="1">
    <source>
        <dbReference type="EMBL" id="GAA0147414.1"/>
    </source>
</evidence>
<organism evidence="1 2">
    <name type="scientific">Lithospermum erythrorhizon</name>
    <name type="common">Purple gromwell</name>
    <name type="synonym">Lithospermum officinale var. erythrorhizon</name>
    <dbReference type="NCBI Taxonomy" id="34254"/>
    <lineage>
        <taxon>Eukaryota</taxon>
        <taxon>Viridiplantae</taxon>
        <taxon>Streptophyta</taxon>
        <taxon>Embryophyta</taxon>
        <taxon>Tracheophyta</taxon>
        <taxon>Spermatophyta</taxon>
        <taxon>Magnoliopsida</taxon>
        <taxon>eudicotyledons</taxon>
        <taxon>Gunneridae</taxon>
        <taxon>Pentapetalae</taxon>
        <taxon>asterids</taxon>
        <taxon>lamiids</taxon>
        <taxon>Boraginales</taxon>
        <taxon>Boraginaceae</taxon>
        <taxon>Boraginoideae</taxon>
        <taxon>Lithospermeae</taxon>
        <taxon>Lithospermum</taxon>
    </lineage>
</organism>
<dbReference type="EMBL" id="BAABME010016777">
    <property type="protein sequence ID" value="GAA0147414.1"/>
    <property type="molecule type" value="Genomic_DNA"/>
</dbReference>
<reference evidence="1 2" key="1">
    <citation type="submission" date="2024-01" db="EMBL/GenBank/DDBJ databases">
        <title>The complete chloroplast genome sequence of Lithospermum erythrorhizon: insights into the phylogenetic relationship among Boraginaceae species and the maternal lineages of purple gromwells.</title>
        <authorList>
            <person name="Okada T."/>
            <person name="Watanabe K."/>
        </authorList>
    </citation>
    <scope>NUCLEOTIDE SEQUENCE [LARGE SCALE GENOMIC DNA]</scope>
</reference>
<comment type="caution">
    <text evidence="1">The sequence shown here is derived from an EMBL/GenBank/DDBJ whole genome shotgun (WGS) entry which is preliminary data.</text>
</comment>
<protein>
    <recommendedName>
        <fullName evidence="3">Reverse transcriptase</fullName>
    </recommendedName>
</protein>
<sequence>MVIGDFNEEKQVELDVLQRGVITEQSKVLPIGLTKELDKIQETNDLFWRQRAKVEWRVKGDLSIRTIHGLALQLYQQLFAAGNGGLTPILGHLHTPVLVGFVFDLPFIEEEVKKCLFAMKFSKSPGPDGMSTCFFQYYWDIVGQDMCRMCFLLPIQICKELHSLIANYWWDSDGSNMKIHWSSWKNRSKPKGAGGLGFRELHQFNRVWLYKQVWRIIIQPRSTLAKVYKAKYFSQENYWSASLGCKPSFIWSSHLSVRDIMFQAVSWHIGNGKQINICKALLAKPYLAQ</sequence>
<evidence type="ECO:0008006" key="3">
    <source>
        <dbReference type="Google" id="ProtNLM"/>
    </source>
</evidence>
<dbReference type="PANTHER" id="PTHR33116:SF86">
    <property type="entry name" value="REVERSE TRANSCRIPTASE DOMAIN-CONTAINING PROTEIN"/>
    <property type="match status" value="1"/>
</dbReference>
<accession>A0AAV3P732</accession>
<proteinExistence type="predicted"/>
<keyword evidence="2" id="KW-1185">Reference proteome</keyword>
<name>A0AAV3P732_LITER</name>